<dbReference type="UniPathway" id="UPA00115">
    <property type="reaction ID" value="UER00410"/>
</dbReference>
<dbReference type="EMBL" id="CP030041">
    <property type="protein sequence ID" value="AWW30198.1"/>
    <property type="molecule type" value="Genomic_DNA"/>
</dbReference>
<dbReference type="KEGG" id="est:DN752_08710"/>
<evidence type="ECO:0000256" key="10">
    <source>
        <dbReference type="ARBA" id="ARBA00022777"/>
    </source>
</evidence>
<dbReference type="InterPro" id="IPR036291">
    <property type="entry name" value="NAD(P)-bd_dom_sf"/>
</dbReference>
<dbReference type="Gene3D" id="3.40.50.720">
    <property type="entry name" value="NAD(P)-binding Rossmann-like Domain"/>
    <property type="match status" value="1"/>
</dbReference>
<dbReference type="PANTHER" id="PTHR11811">
    <property type="entry name" value="6-PHOSPHOGLUCONATE DEHYDROGENASE"/>
    <property type="match status" value="1"/>
</dbReference>
<dbReference type="Gene3D" id="3.40.50.300">
    <property type="entry name" value="P-loop containing nucleotide triphosphate hydrolases"/>
    <property type="match status" value="1"/>
</dbReference>
<dbReference type="PRINTS" id="PR00076">
    <property type="entry name" value="6PGDHDRGNASE"/>
</dbReference>
<comment type="pathway">
    <text evidence="3 18">Carbohydrate degradation; pentose phosphate pathway; D-ribulose 5-phosphate from D-glucose 6-phosphate (oxidative stage): step 3/3.</text>
</comment>
<comment type="catalytic activity">
    <reaction evidence="16">
        <text>D-gluconate + ATP = 6-phospho-D-gluconate + ADP + H(+)</text>
        <dbReference type="Rhea" id="RHEA:19433"/>
        <dbReference type="ChEBI" id="CHEBI:15378"/>
        <dbReference type="ChEBI" id="CHEBI:18391"/>
        <dbReference type="ChEBI" id="CHEBI:30616"/>
        <dbReference type="ChEBI" id="CHEBI:58759"/>
        <dbReference type="ChEBI" id="CHEBI:456216"/>
        <dbReference type="EC" id="2.7.1.12"/>
    </reaction>
</comment>
<dbReference type="InterPro" id="IPR006183">
    <property type="entry name" value="Pgluconate_DH"/>
</dbReference>
<keyword evidence="12 18" id="KW-0521">NADP</keyword>
<feature type="domain" description="6-phosphogluconate dehydrogenase C-terminal" evidence="19">
    <location>
        <begin position="346"/>
        <end position="630"/>
    </location>
</feature>
<evidence type="ECO:0000256" key="14">
    <source>
        <dbReference type="ARBA" id="ARBA00023064"/>
    </source>
</evidence>
<evidence type="ECO:0000256" key="16">
    <source>
        <dbReference type="ARBA" id="ARBA00048090"/>
    </source>
</evidence>
<comment type="similarity">
    <text evidence="5">Belongs to the gluconokinase GntK/GntV family.</text>
</comment>
<dbReference type="InterPro" id="IPR027417">
    <property type="entry name" value="P-loop_NTPase"/>
</dbReference>
<dbReference type="Pfam" id="PF03446">
    <property type="entry name" value="NAD_binding_2"/>
    <property type="match status" value="1"/>
</dbReference>
<keyword evidence="8" id="KW-0808">Transferase</keyword>
<evidence type="ECO:0000256" key="8">
    <source>
        <dbReference type="ARBA" id="ARBA00022679"/>
    </source>
</evidence>
<dbReference type="FunFam" id="1.10.1040.10:FF:000032">
    <property type="entry name" value="6-phosphogluconate dehydrogenase, decarboxylating"/>
    <property type="match status" value="1"/>
</dbReference>
<dbReference type="GO" id="GO:0004616">
    <property type="term" value="F:phosphogluconate dehydrogenase (decarboxylating) activity"/>
    <property type="evidence" value="ECO:0007669"/>
    <property type="project" value="UniProtKB-EC"/>
</dbReference>
<accession>A0A2Z4II55</accession>
<evidence type="ECO:0000256" key="17">
    <source>
        <dbReference type="ARBA" id="ARBA00048640"/>
    </source>
</evidence>
<dbReference type="RefSeq" id="WP_112783582.1">
    <property type="nucleotide sequence ID" value="NZ_CP030041.1"/>
</dbReference>
<dbReference type="SUPFAM" id="SSF48179">
    <property type="entry name" value="6-phosphogluconate dehydrogenase C-terminal domain-like"/>
    <property type="match status" value="1"/>
</dbReference>
<dbReference type="Proteomes" id="UP000248688">
    <property type="component" value="Chromosome"/>
</dbReference>
<keyword evidence="9" id="KW-0547">Nucleotide-binding</keyword>
<dbReference type="SUPFAM" id="SSF51735">
    <property type="entry name" value="NAD(P)-binding Rossmann-fold domains"/>
    <property type="match status" value="1"/>
</dbReference>
<dbReference type="NCBIfam" id="NF006765">
    <property type="entry name" value="PRK09287.1"/>
    <property type="match status" value="1"/>
</dbReference>
<dbReference type="GO" id="GO:0006098">
    <property type="term" value="P:pentose-phosphate shunt"/>
    <property type="evidence" value="ECO:0007669"/>
    <property type="project" value="UniProtKB-UniPathway"/>
</dbReference>
<sequence length="636" mass="69885">MIILLMGVSGSGKTTIGRMLSKKAGLPFYDADDFHPKKNVEKMQKGVPLDDRDRAPWLEKLSDEMVKWEGNGGAVLACSALKADYRKVLRRNAVEIHWFFLKGDEELIAERMQQREGHYMPPALLRSQLETLEIPRHATTIAIDQIPEKIVEDIMSNLKNNKAVSSFGIIGMGVMGSSLALNMAEKNVKISVYNRTLKGVEEDVAKKLVEAYPEVKGILPFDKLDEFVESLEQPRKILMMIPAGQIVDQQIARLLTFVDKGDVIIDGGNSFFEDSAKRQQYLQGYGIHFVGMGISGGRAGARKGPSLMPGGSQEGFDLIKPFIEKIAGKDQSGRPCLHYVGPEGAGHFIKMVHNSIEYGEMQVLAEMYAFMRKGLGISIDEMVKTFQKWSKEGADSYLMEATLAILAHEKDGELLLDTIQDVAGQTGTGGWAVSAAAKYGVPYAPLTAAVTARLISTHKDVRVSMAQTYPRQAGEIDQKEILNALKGAYQMARLINHEIGFSLIKKVGNAENWELNLSEIARCWTNGSIIQSSLMEKLSGVFKSSDCLMASAALKETFEKDSKALAEIVGAGLKAGVAMPVMSAAINYFYGMSTGQSAANLVQALRDCFGEHGYRLIDDPSGKVHRNKWMESKAKV</sequence>
<dbReference type="OrthoDB" id="9804542at2"/>
<keyword evidence="10" id="KW-0418">Kinase</keyword>
<keyword evidence="15 18" id="KW-0570">Pentose shunt</keyword>
<dbReference type="AlphaFoldDB" id="A0A2Z4II55"/>
<name>A0A2Z4II55_9BACT</name>
<evidence type="ECO:0000256" key="11">
    <source>
        <dbReference type="ARBA" id="ARBA00022840"/>
    </source>
</evidence>
<dbReference type="Gene3D" id="1.10.1040.10">
    <property type="entry name" value="N-(1-d-carboxylethyl)-l-norvaline Dehydrogenase, domain 2"/>
    <property type="match status" value="1"/>
</dbReference>
<evidence type="ECO:0000256" key="7">
    <source>
        <dbReference type="ARBA" id="ARBA00018193"/>
    </source>
</evidence>
<comment type="function">
    <text evidence="1">Catalyzes the oxidative decarboxylation of 6-phosphogluconate to ribulose 5-phosphate and CO(2), with concomitant reduction of NADP to NADPH.</text>
</comment>
<dbReference type="Gene3D" id="1.20.5.320">
    <property type="entry name" value="6-Phosphogluconate Dehydrogenase, domain 3"/>
    <property type="match status" value="1"/>
</dbReference>
<evidence type="ECO:0000256" key="5">
    <source>
        <dbReference type="ARBA" id="ARBA00008420"/>
    </source>
</evidence>
<dbReference type="CDD" id="cd02021">
    <property type="entry name" value="GntK"/>
    <property type="match status" value="1"/>
</dbReference>
<comment type="pathway">
    <text evidence="2">Carbohydrate acid metabolism.</text>
</comment>
<dbReference type="EC" id="1.1.1.44" evidence="18"/>
<keyword evidence="11" id="KW-0067">ATP-binding</keyword>
<comment type="catalytic activity">
    <reaction evidence="17 18">
        <text>6-phospho-D-gluconate + NADP(+) = D-ribulose 5-phosphate + CO2 + NADPH</text>
        <dbReference type="Rhea" id="RHEA:10116"/>
        <dbReference type="ChEBI" id="CHEBI:16526"/>
        <dbReference type="ChEBI" id="CHEBI:57783"/>
        <dbReference type="ChEBI" id="CHEBI:58121"/>
        <dbReference type="ChEBI" id="CHEBI:58349"/>
        <dbReference type="ChEBI" id="CHEBI:58759"/>
        <dbReference type="EC" id="1.1.1.44"/>
    </reaction>
</comment>
<dbReference type="FunFam" id="3.40.50.300:FF:000522">
    <property type="entry name" value="Gluconokinase"/>
    <property type="match status" value="1"/>
</dbReference>
<dbReference type="GO" id="GO:0050661">
    <property type="term" value="F:NADP binding"/>
    <property type="evidence" value="ECO:0007669"/>
    <property type="project" value="InterPro"/>
</dbReference>
<dbReference type="InterPro" id="IPR006114">
    <property type="entry name" value="6PGDH_C"/>
</dbReference>
<dbReference type="InterPro" id="IPR006001">
    <property type="entry name" value="Therm_gnt_kin"/>
</dbReference>
<dbReference type="Pfam" id="PF13238">
    <property type="entry name" value="AAA_18"/>
    <property type="match status" value="1"/>
</dbReference>
<evidence type="ECO:0000256" key="4">
    <source>
        <dbReference type="ARBA" id="ARBA00008419"/>
    </source>
</evidence>
<reference evidence="20 21" key="1">
    <citation type="submission" date="2018-06" db="EMBL/GenBank/DDBJ databases">
        <title>Echinicola strongylocentroti sp. nov., isolated from a sea urchin Strongylocentrotus intermedius.</title>
        <authorList>
            <person name="Bae S.S."/>
        </authorList>
    </citation>
    <scope>NUCLEOTIDE SEQUENCE [LARGE SCALE GENOMIC DNA]</scope>
    <source>
        <strain evidence="20 21">MEBiC08714</strain>
    </source>
</reference>
<evidence type="ECO:0000256" key="18">
    <source>
        <dbReference type="RuleBase" id="RU000485"/>
    </source>
</evidence>
<evidence type="ECO:0000259" key="19">
    <source>
        <dbReference type="SMART" id="SM01350"/>
    </source>
</evidence>
<evidence type="ECO:0000256" key="12">
    <source>
        <dbReference type="ARBA" id="ARBA00022857"/>
    </source>
</evidence>
<keyword evidence="13 18" id="KW-0560">Oxidoreductase</keyword>
<evidence type="ECO:0000256" key="13">
    <source>
        <dbReference type="ARBA" id="ARBA00023002"/>
    </source>
</evidence>
<dbReference type="InterPro" id="IPR006115">
    <property type="entry name" value="6PGDH_NADP-bd"/>
</dbReference>
<evidence type="ECO:0000256" key="1">
    <source>
        <dbReference type="ARBA" id="ARBA00002526"/>
    </source>
</evidence>
<evidence type="ECO:0000256" key="2">
    <source>
        <dbReference type="ARBA" id="ARBA00004761"/>
    </source>
</evidence>
<dbReference type="GO" id="GO:0046316">
    <property type="term" value="F:gluconokinase activity"/>
    <property type="evidence" value="ECO:0007669"/>
    <property type="project" value="UniProtKB-EC"/>
</dbReference>
<dbReference type="GO" id="GO:0019521">
    <property type="term" value="P:D-gluconate metabolic process"/>
    <property type="evidence" value="ECO:0007669"/>
    <property type="project" value="UniProtKB-KW"/>
</dbReference>
<evidence type="ECO:0000313" key="21">
    <source>
        <dbReference type="Proteomes" id="UP000248688"/>
    </source>
</evidence>
<comment type="similarity">
    <text evidence="4 18">Belongs to the 6-phosphogluconate dehydrogenase family.</text>
</comment>
<dbReference type="SMART" id="SM01350">
    <property type="entry name" value="6PGD"/>
    <property type="match status" value="1"/>
</dbReference>
<dbReference type="GO" id="GO:0005524">
    <property type="term" value="F:ATP binding"/>
    <property type="evidence" value="ECO:0007669"/>
    <property type="project" value="UniProtKB-KW"/>
</dbReference>
<dbReference type="InterPro" id="IPR008927">
    <property type="entry name" value="6-PGluconate_DH-like_C_sf"/>
</dbReference>
<evidence type="ECO:0000256" key="6">
    <source>
        <dbReference type="ARBA" id="ARBA00011738"/>
    </source>
</evidence>
<proteinExistence type="inferred from homology"/>
<evidence type="ECO:0000256" key="3">
    <source>
        <dbReference type="ARBA" id="ARBA00004874"/>
    </source>
</evidence>
<keyword evidence="14 18" id="KW-0311">Gluconate utilization</keyword>
<organism evidence="20 21">
    <name type="scientific">Echinicola strongylocentroti</name>
    <dbReference type="NCBI Taxonomy" id="1795355"/>
    <lineage>
        <taxon>Bacteria</taxon>
        <taxon>Pseudomonadati</taxon>
        <taxon>Bacteroidota</taxon>
        <taxon>Cytophagia</taxon>
        <taxon>Cytophagales</taxon>
        <taxon>Cyclobacteriaceae</taxon>
        <taxon>Echinicola</taxon>
    </lineage>
</organism>
<gene>
    <name evidence="20" type="ORF">DN752_08710</name>
</gene>
<dbReference type="InterPro" id="IPR006113">
    <property type="entry name" value="6PGDH_Gnd/GntZ"/>
</dbReference>
<dbReference type="NCBIfam" id="TIGR00873">
    <property type="entry name" value="gnd"/>
    <property type="match status" value="1"/>
</dbReference>
<keyword evidence="21" id="KW-1185">Reference proteome</keyword>
<evidence type="ECO:0000256" key="9">
    <source>
        <dbReference type="ARBA" id="ARBA00022741"/>
    </source>
</evidence>
<evidence type="ECO:0000256" key="15">
    <source>
        <dbReference type="ARBA" id="ARBA00023126"/>
    </source>
</evidence>
<dbReference type="Pfam" id="PF00393">
    <property type="entry name" value="6PGD"/>
    <property type="match status" value="1"/>
</dbReference>
<protein>
    <recommendedName>
        <fullName evidence="7 18">6-phosphogluconate dehydrogenase, decarboxylating</fullName>
        <ecNumber evidence="18">1.1.1.44</ecNumber>
    </recommendedName>
</protein>
<dbReference type="InterPro" id="IPR013328">
    <property type="entry name" value="6PGD_dom2"/>
</dbReference>
<dbReference type="NCBIfam" id="TIGR01313">
    <property type="entry name" value="therm_gnt_kin"/>
    <property type="match status" value="1"/>
</dbReference>
<comment type="subunit">
    <text evidence="6">Homodimer.</text>
</comment>
<dbReference type="SUPFAM" id="SSF52540">
    <property type="entry name" value="P-loop containing nucleoside triphosphate hydrolases"/>
    <property type="match status" value="1"/>
</dbReference>
<evidence type="ECO:0000313" key="20">
    <source>
        <dbReference type="EMBL" id="AWW30198.1"/>
    </source>
</evidence>